<dbReference type="GO" id="GO:0003995">
    <property type="term" value="F:acyl-CoA dehydrogenase activity"/>
    <property type="evidence" value="ECO:0007669"/>
    <property type="project" value="InterPro"/>
</dbReference>
<dbReference type="Pfam" id="PF05893">
    <property type="entry name" value="LuxC"/>
    <property type="match status" value="1"/>
</dbReference>
<dbReference type="Proteomes" id="UP000189286">
    <property type="component" value="Unassembled WGS sequence"/>
</dbReference>
<reference evidence="3" key="1">
    <citation type="submission" date="2016-11" db="EMBL/GenBank/DDBJ databases">
        <authorList>
            <person name="Panda P."/>
            <person name="Visnovsky S."/>
            <person name="Pitman A."/>
        </authorList>
    </citation>
    <scope>NUCLEOTIDE SEQUENCE [LARGE SCALE GENOMIC DNA]</scope>
    <source>
        <strain evidence="3">ICMP 9972</strain>
    </source>
</reference>
<keyword evidence="1" id="KW-0521">NADP</keyword>
<dbReference type="RefSeq" id="WP_039359791.1">
    <property type="nucleotide sequence ID" value="NZ_JRMH01000001.1"/>
</dbReference>
<evidence type="ECO:0008006" key="4">
    <source>
        <dbReference type="Google" id="ProtNLM"/>
    </source>
</evidence>
<dbReference type="EMBL" id="MPUJ01000021">
    <property type="protein sequence ID" value="ONK01708.1"/>
    <property type="molecule type" value="Genomic_DNA"/>
</dbReference>
<evidence type="ECO:0000256" key="1">
    <source>
        <dbReference type="ARBA" id="ARBA00022857"/>
    </source>
</evidence>
<comment type="caution">
    <text evidence="2">The sequence shown here is derived from an EMBL/GenBank/DDBJ whole genome shotgun (WGS) entry which is preliminary data.</text>
</comment>
<dbReference type="InterPro" id="IPR008670">
    <property type="entry name" value="CoA_reduct_LuxC"/>
</dbReference>
<evidence type="ECO:0000313" key="2">
    <source>
        <dbReference type="EMBL" id="ONK01708.1"/>
    </source>
</evidence>
<organism evidence="2 3">
    <name type="scientific">Pectobacterium actinidiae</name>
    <dbReference type="NCBI Taxonomy" id="1507808"/>
    <lineage>
        <taxon>Bacteria</taxon>
        <taxon>Pseudomonadati</taxon>
        <taxon>Pseudomonadota</taxon>
        <taxon>Gammaproteobacteria</taxon>
        <taxon>Enterobacterales</taxon>
        <taxon>Pectobacteriaceae</taxon>
        <taxon>Pectobacterium</taxon>
    </lineage>
</organism>
<protein>
    <recommendedName>
        <fullName evidence="4">Long-chain-fatty-acyl-CoA reductase</fullName>
    </recommendedName>
</protein>
<proteinExistence type="predicted"/>
<gene>
    <name evidence="2" type="ORF">BSK71_19770</name>
</gene>
<sequence>MQQEISDISYVVGNENTLKKMPDVPAMRIFDDKSITFLNALSTLLMKKAKGYSDVITFAFWCRRVSLLKEKNKYDDVLERFGKGIVFHSTPSNVPVNFAFSFAAGLLAGNSNIIRLPAKEFPQVSVICDAINELASEEFSYIQPYVLMAKFPTVRAIIDSLSAIADARVIWGGDQTIANIRQSALKPRANEITFSDRHSILIINADFYLSVDDKARVVRDFYNDTYFSDQNACTSPAFVFWIGNNIEAAKVDFWERVENKSIRDYPLSPVQAVGKLSKSYQIAACSDVTIIKNRSNHLTRVELKALRSDIINHKYNSGFFLEYSIRDITEILPVCSDKCQTITYLGLNKEDFETFISSSPKGVDRIVPMGKSMDFSLVWDGHDLIRELSRKMIFQ</sequence>
<dbReference type="InterPro" id="IPR016161">
    <property type="entry name" value="Ald_DH/histidinol_DH"/>
</dbReference>
<evidence type="ECO:0000313" key="3">
    <source>
        <dbReference type="Proteomes" id="UP000189286"/>
    </source>
</evidence>
<dbReference type="GO" id="GO:0008218">
    <property type="term" value="P:bioluminescence"/>
    <property type="evidence" value="ECO:0007669"/>
    <property type="project" value="InterPro"/>
</dbReference>
<dbReference type="SUPFAM" id="SSF53720">
    <property type="entry name" value="ALDH-like"/>
    <property type="match status" value="1"/>
</dbReference>
<dbReference type="AlphaFoldDB" id="A0A1V2QYW7"/>
<accession>A0A1V2QYW7</accession>
<name>A0A1V2QYW7_9GAMM</name>